<keyword evidence="3" id="KW-1185">Reference proteome</keyword>
<proteinExistence type="predicted"/>
<keyword evidence="2" id="KW-0808">Transferase</keyword>
<sequence length="114" mass="12374">MTGADKAAASPKVKVKHARRGPGRNRGRGAGVGRRLSGRSPRWACPRAGRRSARSWRCGGRGRGRTGGGRPQLPLQPTTRDILSFLVSIIDARTNRKQHCAPTSFMKGWQPCST</sequence>
<dbReference type="Proteomes" id="UP001152519">
    <property type="component" value="Unassembled WGS sequence"/>
</dbReference>
<organism evidence="2 3">
    <name type="scientific">Actinacidiphila cocklensis</name>
    <dbReference type="NCBI Taxonomy" id="887465"/>
    <lineage>
        <taxon>Bacteria</taxon>
        <taxon>Bacillati</taxon>
        <taxon>Actinomycetota</taxon>
        <taxon>Actinomycetes</taxon>
        <taxon>Kitasatosporales</taxon>
        <taxon>Streptomycetaceae</taxon>
        <taxon>Actinacidiphila</taxon>
    </lineage>
</organism>
<gene>
    <name evidence="2" type="ORF">SCOCK_380018</name>
</gene>
<accession>A0A9W4DTK1</accession>
<dbReference type="GO" id="GO:0003899">
    <property type="term" value="F:DNA-directed RNA polymerase activity"/>
    <property type="evidence" value="ECO:0007669"/>
    <property type="project" value="UniProtKB-EC"/>
</dbReference>
<comment type="caution">
    <text evidence="2">The sequence shown here is derived from an EMBL/GenBank/DDBJ whole genome shotgun (WGS) entry which is preliminary data.</text>
</comment>
<feature type="region of interest" description="Disordered" evidence="1">
    <location>
        <begin position="1"/>
        <end position="76"/>
    </location>
</feature>
<protein>
    <submittedName>
        <fullName evidence="2">DNA-directed RNA polymerase III 47 kDa polypeptide</fullName>
        <ecNumber evidence="2">2.7.7.6</ecNumber>
    </submittedName>
</protein>
<keyword evidence="2" id="KW-0804">Transcription</keyword>
<evidence type="ECO:0000313" key="2">
    <source>
        <dbReference type="EMBL" id="CAG6395941.1"/>
    </source>
</evidence>
<feature type="compositionally biased region" description="Basic residues" evidence="1">
    <location>
        <begin position="13"/>
        <end position="27"/>
    </location>
</feature>
<reference evidence="2" key="1">
    <citation type="submission" date="2021-05" db="EMBL/GenBank/DDBJ databases">
        <authorList>
            <person name="Arsene-Ploetze F."/>
        </authorList>
    </citation>
    <scope>NUCLEOTIDE SEQUENCE</scope>
    <source>
        <strain evidence="2">DSM 42138</strain>
    </source>
</reference>
<keyword evidence="2" id="KW-0548">Nucleotidyltransferase</keyword>
<keyword evidence="2" id="KW-0240">DNA-directed RNA polymerase</keyword>
<evidence type="ECO:0000313" key="3">
    <source>
        <dbReference type="Proteomes" id="UP001152519"/>
    </source>
</evidence>
<feature type="compositionally biased region" description="Basic residues" evidence="1">
    <location>
        <begin position="48"/>
        <end position="64"/>
    </location>
</feature>
<dbReference type="GO" id="GO:0000428">
    <property type="term" value="C:DNA-directed RNA polymerase complex"/>
    <property type="evidence" value="ECO:0007669"/>
    <property type="project" value="UniProtKB-KW"/>
</dbReference>
<evidence type="ECO:0000256" key="1">
    <source>
        <dbReference type="SAM" id="MobiDB-lite"/>
    </source>
</evidence>
<name>A0A9W4DTK1_9ACTN</name>
<dbReference type="EMBL" id="CAJSLV010000068">
    <property type="protein sequence ID" value="CAG6395941.1"/>
    <property type="molecule type" value="Genomic_DNA"/>
</dbReference>
<dbReference type="EC" id="2.7.7.6" evidence="2"/>
<dbReference type="AlphaFoldDB" id="A0A9W4DTK1"/>